<evidence type="ECO:0000313" key="1">
    <source>
        <dbReference type="EMBL" id="CAD6257716.1"/>
    </source>
</evidence>
<proteinExistence type="predicted"/>
<dbReference type="EMBL" id="CAJGYO010000010">
    <property type="protein sequence ID" value="CAD6257716.1"/>
    <property type="molecule type" value="Genomic_DNA"/>
</dbReference>
<comment type="caution">
    <text evidence="1">The sequence shown here is derived from an EMBL/GenBank/DDBJ whole genome shotgun (WGS) entry which is preliminary data.</text>
</comment>
<evidence type="ECO:0000313" key="2">
    <source>
        <dbReference type="Proteomes" id="UP000604825"/>
    </source>
</evidence>
<gene>
    <name evidence="1" type="ORF">NCGR_LOCUS41200</name>
</gene>
<protein>
    <submittedName>
        <fullName evidence="1">Uncharacterized protein</fullName>
    </submittedName>
</protein>
<name>A0A811QNF0_9POAL</name>
<dbReference type="AlphaFoldDB" id="A0A811QNF0"/>
<dbReference type="OrthoDB" id="685187at2759"/>
<dbReference type="Proteomes" id="UP000604825">
    <property type="component" value="Unassembled WGS sequence"/>
</dbReference>
<sequence length="90" mass="9824">MEADKVESARVVGRCSIGGDTDVTSLTIHNERWGDRLAASEYLPSFSHALSLGEMDNIELMGSGRRRKAQKGAPRRRLTMASTVVISMTS</sequence>
<reference evidence="1" key="1">
    <citation type="submission" date="2020-10" db="EMBL/GenBank/DDBJ databases">
        <authorList>
            <person name="Han B."/>
            <person name="Lu T."/>
            <person name="Zhao Q."/>
            <person name="Huang X."/>
            <person name="Zhao Y."/>
        </authorList>
    </citation>
    <scope>NUCLEOTIDE SEQUENCE</scope>
</reference>
<accession>A0A811QNF0</accession>
<keyword evidence="2" id="KW-1185">Reference proteome</keyword>
<organism evidence="1 2">
    <name type="scientific">Miscanthus lutarioriparius</name>
    <dbReference type="NCBI Taxonomy" id="422564"/>
    <lineage>
        <taxon>Eukaryota</taxon>
        <taxon>Viridiplantae</taxon>
        <taxon>Streptophyta</taxon>
        <taxon>Embryophyta</taxon>
        <taxon>Tracheophyta</taxon>
        <taxon>Spermatophyta</taxon>
        <taxon>Magnoliopsida</taxon>
        <taxon>Liliopsida</taxon>
        <taxon>Poales</taxon>
        <taxon>Poaceae</taxon>
        <taxon>PACMAD clade</taxon>
        <taxon>Panicoideae</taxon>
        <taxon>Andropogonodae</taxon>
        <taxon>Andropogoneae</taxon>
        <taxon>Saccharinae</taxon>
        <taxon>Miscanthus</taxon>
    </lineage>
</organism>